<organism evidence="1 2">
    <name type="scientific">Brumimicrobium aurantiacum</name>
    <dbReference type="NCBI Taxonomy" id="1737063"/>
    <lineage>
        <taxon>Bacteria</taxon>
        <taxon>Pseudomonadati</taxon>
        <taxon>Bacteroidota</taxon>
        <taxon>Flavobacteriia</taxon>
        <taxon>Flavobacteriales</taxon>
        <taxon>Crocinitomicaceae</taxon>
        <taxon>Brumimicrobium</taxon>
    </lineage>
</organism>
<accession>A0A3E1EW46</accession>
<name>A0A3E1EW46_9FLAO</name>
<dbReference type="AlphaFoldDB" id="A0A3E1EW46"/>
<keyword evidence="2" id="KW-1185">Reference proteome</keyword>
<gene>
    <name evidence="1" type="ORF">DXU93_11485</name>
</gene>
<dbReference type="EMBL" id="QURB01000007">
    <property type="protein sequence ID" value="RFC53742.1"/>
    <property type="molecule type" value="Genomic_DNA"/>
</dbReference>
<dbReference type="Proteomes" id="UP000257127">
    <property type="component" value="Unassembled WGS sequence"/>
</dbReference>
<evidence type="ECO:0000313" key="2">
    <source>
        <dbReference type="Proteomes" id="UP000257127"/>
    </source>
</evidence>
<dbReference type="RefSeq" id="WP_116881438.1">
    <property type="nucleotide sequence ID" value="NZ_QURB01000007.1"/>
</dbReference>
<protein>
    <submittedName>
        <fullName evidence="1">Uncharacterized protein</fullName>
    </submittedName>
</protein>
<sequence length="195" mass="23142">MKDNSKFFIDTKSQKISIREFINKLKSQSFDSSSDHIVQTKDLSSERTHKIELNKDLIKYDNHSFYKDLAHHISSLNPNYDCSWLISAQEVHDLYFEYEQENDLDDYVFDFYNNVRQTLKENLISILIKHPKQPAKKHEELWQESHFEAYSESGFSELSEDDVIELIQVIGLKKLLTNYPWTMIVKSAKIWLQKS</sequence>
<proteinExistence type="predicted"/>
<comment type="caution">
    <text evidence="1">The sequence shown here is derived from an EMBL/GenBank/DDBJ whole genome shotgun (WGS) entry which is preliminary data.</text>
</comment>
<reference evidence="1 2" key="1">
    <citation type="submission" date="2018-08" db="EMBL/GenBank/DDBJ databases">
        <title>The draft genome squence of Brumimicrobium sp. N62.</title>
        <authorList>
            <person name="Du Z.-J."/>
            <person name="Luo H.-R."/>
        </authorList>
    </citation>
    <scope>NUCLEOTIDE SEQUENCE [LARGE SCALE GENOMIC DNA]</scope>
    <source>
        <strain evidence="1 2">N62</strain>
    </source>
</reference>
<evidence type="ECO:0000313" key="1">
    <source>
        <dbReference type="EMBL" id="RFC53742.1"/>
    </source>
</evidence>